<dbReference type="CDD" id="cd05931">
    <property type="entry name" value="FAAL"/>
    <property type="match status" value="1"/>
</dbReference>
<accession>A0A4R4ZQE0</accession>
<evidence type="ECO:0000256" key="2">
    <source>
        <dbReference type="ARBA" id="ARBA00022598"/>
    </source>
</evidence>
<gene>
    <name evidence="6" type="ORF">E1263_08250</name>
</gene>
<dbReference type="Gene3D" id="3.40.50.12780">
    <property type="entry name" value="N-terminal domain of ligase-like"/>
    <property type="match status" value="1"/>
</dbReference>
<evidence type="ECO:0000256" key="3">
    <source>
        <dbReference type="ARBA" id="ARBA00022832"/>
    </source>
</evidence>
<dbReference type="RefSeq" id="WP_132166586.1">
    <property type="nucleotide sequence ID" value="NZ_SMKX01000017.1"/>
</dbReference>
<protein>
    <submittedName>
        <fullName evidence="6">Fatty acyl-AMP ligase</fullName>
    </submittedName>
</protein>
<keyword evidence="4" id="KW-0443">Lipid metabolism</keyword>
<dbReference type="Pfam" id="PF00501">
    <property type="entry name" value="AMP-binding"/>
    <property type="match status" value="1"/>
</dbReference>
<comment type="similarity">
    <text evidence="1">Belongs to the ATP-dependent AMP-binding enzyme family.</text>
</comment>
<dbReference type="FunFam" id="3.40.50.12780:FF:000013">
    <property type="entry name" value="Long-chain-fatty-acid--AMP ligase FadD32"/>
    <property type="match status" value="1"/>
</dbReference>
<evidence type="ECO:0000256" key="1">
    <source>
        <dbReference type="ARBA" id="ARBA00006432"/>
    </source>
</evidence>
<feature type="domain" description="AMP-dependent synthetase/ligase" evidence="5">
    <location>
        <begin position="11"/>
        <end position="387"/>
    </location>
</feature>
<dbReference type="OrthoDB" id="3671040at2"/>
<dbReference type="GO" id="GO:0006633">
    <property type="term" value="P:fatty acid biosynthetic process"/>
    <property type="evidence" value="ECO:0007669"/>
    <property type="project" value="TreeGrafter"/>
</dbReference>
<comment type="caution">
    <text evidence="6">The sequence shown here is derived from an EMBL/GenBank/DDBJ whole genome shotgun (WGS) entry which is preliminary data.</text>
</comment>
<reference evidence="6 7" key="1">
    <citation type="submission" date="2019-03" db="EMBL/GenBank/DDBJ databases">
        <title>Draft genome sequences of novel Actinobacteria.</title>
        <authorList>
            <person name="Sahin N."/>
            <person name="Ay H."/>
            <person name="Saygin H."/>
        </authorList>
    </citation>
    <scope>NUCLEOTIDE SEQUENCE [LARGE SCALE GENOMIC DNA]</scope>
    <source>
        <strain evidence="6 7">JCM 13523</strain>
    </source>
</reference>
<dbReference type="GO" id="GO:0070566">
    <property type="term" value="F:adenylyltransferase activity"/>
    <property type="evidence" value="ECO:0007669"/>
    <property type="project" value="TreeGrafter"/>
</dbReference>
<dbReference type="InterPro" id="IPR045851">
    <property type="entry name" value="AMP-bd_C_sf"/>
</dbReference>
<organism evidence="6 7">
    <name type="scientific">Kribbella antibiotica</name>
    <dbReference type="NCBI Taxonomy" id="190195"/>
    <lineage>
        <taxon>Bacteria</taxon>
        <taxon>Bacillati</taxon>
        <taxon>Actinomycetota</taxon>
        <taxon>Actinomycetes</taxon>
        <taxon>Propionibacteriales</taxon>
        <taxon>Kribbellaceae</taxon>
        <taxon>Kribbella</taxon>
    </lineage>
</organism>
<dbReference type="SUPFAM" id="SSF56801">
    <property type="entry name" value="Acetyl-CoA synthetase-like"/>
    <property type="match status" value="1"/>
</dbReference>
<dbReference type="GO" id="GO:0016874">
    <property type="term" value="F:ligase activity"/>
    <property type="evidence" value="ECO:0007669"/>
    <property type="project" value="UniProtKB-KW"/>
</dbReference>
<evidence type="ECO:0000256" key="4">
    <source>
        <dbReference type="ARBA" id="ARBA00023098"/>
    </source>
</evidence>
<proteinExistence type="inferred from homology"/>
<name>A0A4R4ZQE0_9ACTN</name>
<evidence type="ECO:0000313" key="7">
    <source>
        <dbReference type="Proteomes" id="UP000295124"/>
    </source>
</evidence>
<dbReference type="GO" id="GO:0071766">
    <property type="term" value="P:Actinobacterium-type cell wall biogenesis"/>
    <property type="evidence" value="ECO:0007669"/>
    <property type="project" value="UniProtKB-ARBA"/>
</dbReference>
<dbReference type="Gene3D" id="3.30.300.30">
    <property type="match status" value="1"/>
</dbReference>
<dbReference type="InterPro" id="IPR042099">
    <property type="entry name" value="ANL_N_sf"/>
</dbReference>
<sequence>MTAPTAVDLVRRWATEKPHAPAYTFLDYQTDPGGQRHTLTWSGVDRRARATAAAIRSHAVPGDRVAILAPQGLDYLVALLGSFYARTIAVPLFPPGLSGHRARLDNALAHSRPVCILTTGDVAVDNYPVVALDNLGDHDWRPEPIDGNEIAYLQYTSGATGTPSAVMVTHANLVANIDQLITAFHFQPGRSTTVSWLPLWHDMGLVLAFGVPLRYGDQSSFIDPLAFLMRPARWLDLARSALDVYTAGPNFGYDYCTRRITNKAAVDLSQVKVFLNGAEPVRAHTIEAFTNAFQVPPATHTPAYGLAEATVFVTSAAVSRPPTAQAFDREALRIGMLKPSDRGHELVSLGKPTGQRLEIVDSGGHPCGPGVIGEIWLQGPNVAAGYWNDPARTAKVFGAHLADGTGPWLRTGDLGALYDGELYLTGRLKDLIIIDGRNHHPQDIEATVEAAHPQLKPGRTVAFSVTAPDTEHLVVLIESSNLPEGAIKAAVQRDHGLHIQHLLEVPRGTIQRTSSGKLARAATRAWYLSNQ</sequence>
<dbReference type="EMBL" id="SMKX01000017">
    <property type="protein sequence ID" value="TDD61168.1"/>
    <property type="molecule type" value="Genomic_DNA"/>
</dbReference>
<dbReference type="GO" id="GO:0005886">
    <property type="term" value="C:plasma membrane"/>
    <property type="evidence" value="ECO:0007669"/>
    <property type="project" value="TreeGrafter"/>
</dbReference>
<keyword evidence="2 6" id="KW-0436">Ligase</keyword>
<dbReference type="PANTHER" id="PTHR22754">
    <property type="entry name" value="DISCO-INTERACTING PROTEIN 2 DIP2 -RELATED"/>
    <property type="match status" value="1"/>
</dbReference>
<evidence type="ECO:0000259" key="5">
    <source>
        <dbReference type="Pfam" id="PF00501"/>
    </source>
</evidence>
<keyword evidence="7" id="KW-1185">Reference proteome</keyword>
<evidence type="ECO:0000313" key="6">
    <source>
        <dbReference type="EMBL" id="TDD61168.1"/>
    </source>
</evidence>
<keyword evidence="3" id="KW-0276">Fatty acid metabolism</keyword>
<dbReference type="Proteomes" id="UP000295124">
    <property type="component" value="Unassembled WGS sequence"/>
</dbReference>
<dbReference type="InterPro" id="IPR000873">
    <property type="entry name" value="AMP-dep_synth/lig_dom"/>
</dbReference>
<dbReference type="PANTHER" id="PTHR22754:SF32">
    <property type="entry name" value="DISCO-INTERACTING PROTEIN 2"/>
    <property type="match status" value="1"/>
</dbReference>
<dbReference type="AlphaFoldDB" id="A0A4R4ZQE0"/>
<dbReference type="InterPro" id="IPR040097">
    <property type="entry name" value="FAAL/FAAC"/>
</dbReference>